<name>A0A1H5ZMP9_9VIBR</name>
<organism evidence="3 4">
    <name type="scientific">Vibrio hangzhouensis</name>
    <dbReference type="NCBI Taxonomy" id="462991"/>
    <lineage>
        <taxon>Bacteria</taxon>
        <taxon>Pseudomonadati</taxon>
        <taxon>Pseudomonadota</taxon>
        <taxon>Gammaproteobacteria</taxon>
        <taxon>Vibrionales</taxon>
        <taxon>Vibrionaceae</taxon>
        <taxon>Vibrio</taxon>
    </lineage>
</organism>
<keyword evidence="1" id="KW-0732">Signal</keyword>
<feature type="domain" description="SPOR" evidence="2">
    <location>
        <begin position="62"/>
        <end position="133"/>
    </location>
</feature>
<evidence type="ECO:0000256" key="1">
    <source>
        <dbReference type="SAM" id="SignalP"/>
    </source>
</evidence>
<accession>A0A1H5ZMP9</accession>
<evidence type="ECO:0000313" key="3">
    <source>
        <dbReference type="EMBL" id="SEG37410.1"/>
    </source>
</evidence>
<dbReference type="OrthoDB" id="5811976at2"/>
<dbReference type="RefSeq" id="WP_103880820.1">
    <property type="nucleotide sequence ID" value="NZ_FNVG01000012.1"/>
</dbReference>
<reference evidence="4" key="1">
    <citation type="submission" date="2016-10" db="EMBL/GenBank/DDBJ databases">
        <authorList>
            <person name="Varghese N."/>
            <person name="Submissions S."/>
        </authorList>
    </citation>
    <scope>NUCLEOTIDE SEQUENCE [LARGE SCALE GENOMIC DNA]</scope>
    <source>
        <strain evidence="4">CGMCC 1.7062</strain>
    </source>
</reference>
<evidence type="ECO:0000259" key="2">
    <source>
        <dbReference type="Pfam" id="PF05036"/>
    </source>
</evidence>
<evidence type="ECO:0000313" key="4">
    <source>
        <dbReference type="Proteomes" id="UP000236721"/>
    </source>
</evidence>
<dbReference type="InterPro" id="IPR007730">
    <property type="entry name" value="SPOR-like_dom"/>
</dbReference>
<feature type="chain" id="PRO_5009291783" evidence="1">
    <location>
        <begin position="23"/>
        <end position="187"/>
    </location>
</feature>
<feature type="signal peptide" evidence="1">
    <location>
        <begin position="1"/>
        <end position="22"/>
    </location>
</feature>
<dbReference type="Proteomes" id="UP000236721">
    <property type="component" value="Unassembled WGS sequence"/>
</dbReference>
<sequence>MWRYVSALLMIVTGFAAQFVHAEPSTYVCDSAYKSSHAVPILESECPIGDGLWGNQQPKSPAESYWIQCGFVKSGSLRSIPNRLQQLTNKSVWLKPEMKGDRCLIGPYEEFSAAQQDLAKIKSIPSYSDAFIRSLAQRITTSKTQLIAGERTSRASQASQPVHSTVVAATPYMIAGKHSRQDCQCYF</sequence>
<keyword evidence="4" id="KW-1185">Reference proteome</keyword>
<gene>
    <name evidence="3" type="ORF">SAMN04488244_11260</name>
</gene>
<dbReference type="AlphaFoldDB" id="A0A1H5ZMP9"/>
<dbReference type="EMBL" id="FNVG01000012">
    <property type="protein sequence ID" value="SEG37410.1"/>
    <property type="molecule type" value="Genomic_DNA"/>
</dbReference>
<protein>
    <submittedName>
        <fullName evidence="3">Sporulation related domain-containing protein</fullName>
    </submittedName>
</protein>
<dbReference type="Pfam" id="PF05036">
    <property type="entry name" value="SPOR"/>
    <property type="match status" value="1"/>
</dbReference>
<dbReference type="GO" id="GO:0042834">
    <property type="term" value="F:peptidoglycan binding"/>
    <property type="evidence" value="ECO:0007669"/>
    <property type="project" value="InterPro"/>
</dbReference>
<proteinExistence type="predicted"/>